<dbReference type="GO" id="GO:0009910">
    <property type="term" value="P:negative regulation of flower development"/>
    <property type="evidence" value="ECO:0007669"/>
    <property type="project" value="InterPro"/>
</dbReference>
<sequence>MDKCNTGNHHTSELYNNSVSRPSGSSLVKIDSITIDLTHIAMQKVEDANCRHSFSIRGYVAGMREKDHKTCLLFEKSIDSSAVSEDQLPPLVVPKFRWWRCENCMKDLLTNQSAGTESSSGTPPSNSCRRAPFISSCVYFPKSCRGGSNTEKPSSEAASVPTSGIGEINAASCANNISPSLSRHATEATFELEVANVHVDDVESERERNTESSNGGGLNIMRSNQDLSQEAQKYDESKYIVQETGIRSIDDKDKTASINHETPFNNNASEHVLDNSLRDNVEVSSESDGESGKARFRLLADLLSGQVNPENTTGTDSAQASLDQIHVAYSDGGSADLEKAHRKRKMTQELDSKVVKKVAERRPVAIDIRDSQPNTVRQIKRRTEKESGVMKKKGKQIHVDDGCSSIIPWPMTPAGSGDLKKHEGTMDEQRFKYFQPLMESKKSSCVSFNNNTNKYPDTRNFPSWVGESSVKRKNLEPWPHSQVGNFKFPHEGLGKVGLDLSLNSFKDPKARSMEIDYDQSGNLKKADRISDHRRKKGVLVREENATVKADWSSLKGGLLCDLNAQTTIPFHGKQNISTSVEERSFPLHKKMDFSRQNNGAKHFQGGTDEYIKHKKSQRRDEESSQQRPPDDIPMEIVELMAQNQYERGLGEKPIHHAINNCGAKGYSSDIYGNNFTGWKSPPINYFHSNHASKMVEENRIKLSSEHSLNPKKIPSGGQISVRNGFQFDEGANLRWLGPRTNTPFGFPNPTFQSRNREIDAQVHKGKTISDIKANEVKKSSESHLLFPKPQEIEKATSMYNKKQFGLESYSNEAIPAMQLLSLMDRKVTSNRAYNIEKPFVPCDYHPSLSREVTQNLFDRSLFPPQQHSKFFPELRPRVSSPGECSQHSLPSTAYNQISFKSQEQEKSRSYASSPLRARRCHNSPSSSGTLHMTQGSFPARDIQNGLLTLPPPIPFSLQGHMLENRHKYFEFERKANSHGTFWPSKSNRESNICSLNQNPADFSIPEAGNVYTISWKDLKFGKKSFSRAVSTEIRKRPRIKKVKMGKEPQYGVN</sequence>
<dbReference type="AlphaFoldDB" id="A0AAV0DQY1"/>
<feature type="region of interest" description="Disordered" evidence="1">
    <location>
        <begin position="590"/>
        <end position="632"/>
    </location>
</feature>
<evidence type="ECO:0000313" key="2">
    <source>
        <dbReference type="EMBL" id="CAH9106273.1"/>
    </source>
</evidence>
<evidence type="ECO:0008006" key="4">
    <source>
        <dbReference type="Google" id="ProtNLM"/>
    </source>
</evidence>
<comment type="caution">
    <text evidence="2">The sequence shown here is derived from an EMBL/GenBank/DDBJ whole genome shotgun (WGS) entry which is preliminary data.</text>
</comment>
<feature type="compositionally biased region" description="Basic and acidic residues" evidence="1">
    <location>
        <begin position="618"/>
        <end position="630"/>
    </location>
</feature>
<dbReference type="Proteomes" id="UP001152523">
    <property type="component" value="Unassembled WGS sequence"/>
</dbReference>
<dbReference type="GO" id="GO:0048367">
    <property type="term" value="P:shoot system development"/>
    <property type="evidence" value="ECO:0007669"/>
    <property type="project" value="InterPro"/>
</dbReference>
<dbReference type="GO" id="GO:0045892">
    <property type="term" value="P:negative regulation of DNA-templated transcription"/>
    <property type="evidence" value="ECO:0007669"/>
    <property type="project" value="InterPro"/>
</dbReference>
<protein>
    <recommendedName>
        <fullName evidence="4">Protein EMBRYONIC FLOWER 1-like</fullName>
    </recommendedName>
</protein>
<accession>A0AAV0DQY1</accession>
<dbReference type="PANTHER" id="PTHR35504:SF1">
    <property type="entry name" value="PROTEIN EMBRYONIC FLOWER 1"/>
    <property type="match status" value="1"/>
</dbReference>
<feature type="region of interest" description="Disordered" evidence="1">
    <location>
        <begin position="872"/>
        <end position="891"/>
    </location>
</feature>
<evidence type="ECO:0000256" key="1">
    <source>
        <dbReference type="SAM" id="MobiDB-lite"/>
    </source>
</evidence>
<evidence type="ECO:0000313" key="3">
    <source>
        <dbReference type="Proteomes" id="UP001152523"/>
    </source>
</evidence>
<name>A0AAV0DQY1_9ASTE</name>
<organism evidence="2 3">
    <name type="scientific">Cuscuta epithymum</name>
    <dbReference type="NCBI Taxonomy" id="186058"/>
    <lineage>
        <taxon>Eukaryota</taxon>
        <taxon>Viridiplantae</taxon>
        <taxon>Streptophyta</taxon>
        <taxon>Embryophyta</taxon>
        <taxon>Tracheophyta</taxon>
        <taxon>Spermatophyta</taxon>
        <taxon>Magnoliopsida</taxon>
        <taxon>eudicotyledons</taxon>
        <taxon>Gunneridae</taxon>
        <taxon>Pentapetalae</taxon>
        <taxon>asterids</taxon>
        <taxon>lamiids</taxon>
        <taxon>Solanales</taxon>
        <taxon>Convolvulaceae</taxon>
        <taxon>Cuscuteae</taxon>
        <taxon>Cuscuta</taxon>
        <taxon>Cuscuta subgen. Cuscuta</taxon>
    </lineage>
</organism>
<reference evidence="2" key="1">
    <citation type="submission" date="2022-07" db="EMBL/GenBank/DDBJ databases">
        <authorList>
            <person name="Macas J."/>
            <person name="Novak P."/>
            <person name="Neumann P."/>
        </authorList>
    </citation>
    <scope>NUCLEOTIDE SEQUENCE</scope>
</reference>
<gene>
    <name evidence="2" type="ORF">CEPIT_LOCUS17498</name>
</gene>
<feature type="region of interest" description="Disordered" evidence="1">
    <location>
        <begin position="201"/>
        <end position="223"/>
    </location>
</feature>
<feature type="region of interest" description="Disordered" evidence="1">
    <location>
        <begin position="897"/>
        <end position="935"/>
    </location>
</feature>
<dbReference type="EMBL" id="CAMAPF010000135">
    <property type="protein sequence ID" value="CAH9106273.1"/>
    <property type="molecule type" value="Genomic_DNA"/>
</dbReference>
<dbReference type="InterPro" id="IPR034583">
    <property type="entry name" value="EMF1"/>
</dbReference>
<feature type="compositionally biased region" description="Polar residues" evidence="1">
    <location>
        <begin position="922"/>
        <end position="935"/>
    </location>
</feature>
<proteinExistence type="predicted"/>
<keyword evidence="3" id="KW-1185">Reference proteome</keyword>
<dbReference type="PANTHER" id="PTHR35504">
    <property type="entry name" value="PROTEIN EMBRYONIC FLOWER 1"/>
    <property type="match status" value="1"/>
</dbReference>
<feature type="compositionally biased region" description="Basic and acidic residues" evidence="1">
    <location>
        <begin position="201"/>
        <end position="210"/>
    </location>
</feature>
<feature type="compositionally biased region" description="Polar residues" evidence="1">
    <location>
        <begin position="882"/>
        <end position="891"/>
    </location>
</feature>
<feature type="region of interest" description="Disordered" evidence="1">
    <location>
        <begin position="1"/>
        <end position="23"/>
    </location>
</feature>